<evidence type="ECO:0000256" key="2">
    <source>
        <dbReference type="ARBA" id="ARBA00023009"/>
    </source>
</evidence>
<evidence type="ECO:0000256" key="3">
    <source>
        <dbReference type="ARBA" id="ARBA00023219"/>
    </source>
</evidence>
<reference evidence="5 6" key="1">
    <citation type="journal article" date="2015" name="Genome Announc.">
        <title>Complete Genome Sequences of Nine Phages Capable of Infecting Paenibacillus larvae, the Causative Agent of American Foulbrood Disease in Honeybees.</title>
        <authorList>
            <person name="Tsourkas P.K."/>
            <person name="Yost D.G."/>
            <person name="Krohn A."/>
            <person name="LeBlanc L."/>
            <person name="Zhang A."/>
            <person name="Stamereilers C."/>
            <person name="Amy P.S."/>
        </authorList>
    </citation>
    <scope>NUCLEOTIDE SEQUENCE [LARGE SCALE GENOMIC DNA]</scope>
</reference>
<dbReference type="InterPro" id="IPR006944">
    <property type="entry name" value="Phage/GTA_portal"/>
</dbReference>
<keyword evidence="3" id="KW-0231">Viral genome packaging</keyword>
<protein>
    <submittedName>
        <fullName evidence="5">Portal protein</fullName>
    </submittedName>
</protein>
<dbReference type="NCBIfam" id="TIGR01537">
    <property type="entry name" value="portal_HK97"/>
    <property type="match status" value="1"/>
</dbReference>
<keyword evidence="2" id="KW-1171">Viral genome ejection through host cell envelope</keyword>
<proteinExistence type="predicted"/>
<accession>A0A0K2CXW1</accession>
<evidence type="ECO:0000313" key="6">
    <source>
        <dbReference type="Proteomes" id="UP000225905"/>
    </source>
</evidence>
<keyword evidence="2" id="KW-1160">Virus entry into host cell</keyword>
<sequence length="417" mass="47652">MRGGGNVKWFGKMKSAVRGAISGWKGGSGDFSTWFGRRFWGIDNTKLATNETIFSVVSRLANALSCLPLKLYKDYDIQMNETADMLIHHPNSNMSGFEWLNKMEVSRNETGNGYAVIMRDIRLQPEALIPIDPVYVTPILNQDDGHLWYEVRGIDGTYYLHNMNMFHVKHITGAARWKGISPIEVLKNTLEYDKAVQEFSLSEMQKKDSFILEYGASVDTEKRQRIVDDFKRFYKENGGILFQEPGVTVTNMERKYVASDTLASEKITRSRVANVFNLPVNFLNEEGQGSHAEQMMIQFVQMTLTPTVRQYEQEMNRKLLTSEERQAGYYFKFNLGALLRGDTAARTQFYQMMLRSAGMKPDEVRMYEDLPPEGGKAAELWISGDMYPLNMDPAERKGVKERGETKKEHVLGDEDVG</sequence>
<evidence type="ECO:0000256" key="1">
    <source>
        <dbReference type="ARBA" id="ARBA00022950"/>
    </source>
</evidence>
<name>A0A0K2CXW1_9CAUD</name>
<evidence type="ECO:0000256" key="4">
    <source>
        <dbReference type="SAM" id="MobiDB-lite"/>
    </source>
</evidence>
<feature type="compositionally biased region" description="Basic and acidic residues" evidence="4">
    <location>
        <begin position="393"/>
        <end position="417"/>
    </location>
</feature>
<keyword evidence="1" id="KW-0118">Viral capsid assembly</keyword>
<keyword evidence="2" id="KW-1162">Viral penetration into host cytoplasm</keyword>
<dbReference type="EMBL" id="KT361650">
    <property type="protein sequence ID" value="ALA12340.1"/>
    <property type="molecule type" value="Genomic_DNA"/>
</dbReference>
<organism evidence="5 6">
    <name type="scientific">Paenibacillus phage Willow</name>
    <dbReference type="NCBI Taxonomy" id="1636262"/>
    <lineage>
        <taxon>Viruses</taxon>
        <taxon>Duplodnaviria</taxon>
        <taxon>Heunggongvirae</taxon>
        <taxon>Uroviricota</taxon>
        <taxon>Caudoviricetes</taxon>
        <taxon>Fernvirus</taxon>
        <taxon>Fernvirus fern</taxon>
    </lineage>
</organism>
<dbReference type="Pfam" id="PF04860">
    <property type="entry name" value="Phage_portal"/>
    <property type="match status" value="1"/>
</dbReference>
<dbReference type="Proteomes" id="UP000225905">
    <property type="component" value="Segment"/>
</dbReference>
<keyword evidence="1" id="KW-1188">Viral release from host cell</keyword>
<gene>
    <name evidence="5" type="ORF">WILLOW_3</name>
</gene>
<evidence type="ECO:0000313" key="5">
    <source>
        <dbReference type="EMBL" id="ALA12340.1"/>
    </source>
</evidence>
<feature type="region of interest" description="Disordered" evidence="4">
    <location>
        <begin position="392"/>
        <end position="417"/>
    </location>
</feature>
<dbReference type="InterPro" id="IPR006427">
    <property type="entry name" value="Portal_HK97"/>
</dbReference>